<dbReference type="EMBL" id="FTMA01000001">
    <property type="protein sequence ID" value="SIQ13888.1"/>
    <property type="molecule type" value="Genomic_DNA"/>
</dbReference>
<dbReference type="STRING" id="228959.SAMN05421797_101826"/>
<reference evidence="4" key="1">
    <citation type="submission" date="2017-01" db="EMBL/GenBank/DDBJ databases">
        <authorList>
            <person name="Varghese N."/>
            <person name="Submissions S."/>
        </authorList>
    </citation>
    <scope>NUCLEOTIDE SEQUENCE [LARGE SCALE GENOMIC DNA]</scope>
    <source>
        <strain evidence="4">DSM 15366</strain>
    </source>
</reference>
<dbReference type="Proteomes" id="UP000186953">
    <property type="component" value="Unassembled WGS sequence"/>
</dbReference>
<sequence length="161" mass="18149">MITILTTGGTIEGLDYVGDKEIKKTNVSIADFLKTANVEFQYNIESVFKKDSRDINDDDRELLRLKIEETKTRKILITHGTFTMAATAKYLGKLNLEKIIVLVGSFILGSSEKTDAPFNLGYAISSLQFLNPGVYIAMNGKIFLWNNVSKNLETNKFERNE</sequence>
<gene>
    <name evidence="3" type="ORF">SAMN05421797_101826</name>
</gene>
<feature type="active site" description="O-isoaspartyl threonine intermediate" evidence="1">
    <location>
        <position position="10"/>
    </location>
</feature>
<dbReference type="InterPro" id="IPR037152">
    <property type="entry name" value="L-asparaginase_N_sf"/>
</dbReference>
<evidence type="ECO:0000259" key="2">
    <source>
        <dbReference type="Pfam" id="PF00710"/>
    </source>
</evidence>
<dbReference type="GO" id="GO:0004067">
    <property type="term" value="F:asparaginase activity"/>
    <property type="evidence" value="ECO:0007669"/>
    <property type="project" value="UniProtKB-UniRule"/>
</dbReference>
<dbReference type="Gene3D" id="3.40.50.1170">
    <property type="entry name" value="L-asparaginase, N-terminal domain"/>
    <property type="match status" value="1"/>
</dbReference>
<accession>A0A1N6QBH4</accession>
<protein>
    <submittedName>
        <fullName evidence="3">L-asparaginase</fullName>
    </submittedName>
</protein>
<organism evidence="3 4">
    <name type="scientific">Maribacter ulvicola</name>
    <dbReference type="NCBI Taxonomy" id="228959"/>
    <lineage>
        <taxon>Bacteria</taxon>
        <taxon>Pseudomonadati</taxon>
        <taxon>Bacteroidota</taxon>
        <taxon>Flavobacteriia</taxon>
        <taxon>Flavobacteriales</taxon>
        <taxon>Flavobacteriaceae</taxon>
        <taxon>Maribacter</taxon>
    </lineage>
</organism>
<dbReference type="InterPro" id="IPR027474">
    <property type="entry name" value="L-asparaginase_N"/>
</dbReference>
<dbReference type="RefSeq" id="WP_076547032.1">
    <property type="nucleotide sequence ID" value="NZ_FTMA01000001.1"/>
</dbReference>
<evidence type="ECO:0000256" key="1">
    <source>
        <dbReference type="PIRSR" id="PIRSR001220-1"/>
    </source>
</evidence>
<dbReference type="PRINTS" id="PR00139">
    <property type="entry name" value="ASNGLNASE"/>
</dbReference>
<name>A0A1N6QBH4_9FLAO</name>
<dbReference type="SUPFAM" id="SSF53774">
    <property type="entry name" value="Glutaminase/Asparaginase"/>
    <property type="match status" value="1"/>
</dbReference>
<feature type="domain" description="L-asparaginase N-terminal" evidence="2">
    <location>
        <begin position="2"/>
        <end position="151"/>
    </location>
</feature>
<dbReference type="PIRSF" id="PIRSF500176">
    <property type="entry name" value="L_ASNase"/>
    <property type="match status" value="1"/>
</dbReference>
<evidence type="ECO:0000313" key="3">
    <source>
        <dbReference type="EMBL" id="SIQ13888.1"/>
    </source>
</evidence>
<dbReference type="InterPro" id="IPR036152">
    <property type="entry name" value="Asp/glu_Ase-like_sf"/>
</dbReference>
<dbReference type="InterPro" id="IPR006034">
    <property type="entry name" value="Asparaginase/glutaminase-like"/>
</dbReference>
<keyword evidence="4" id="KW-1185">Reference proteome</keyword>
<dbReference type="PROSITE" id="PS51732">
    <property type="entry name" value="ASN_GLN_ASE_3"/>
    <property type="match status" value="1"/>
</dbReference>
<dbReference type="Pfam" id="PF00710">
    <property type="entry name" value="Asparaginase"/>
    <property type="match status" value="1"/>
</dbReference>
<proteinExistence type="predicted"/>
<dbReference type="OrthoDB" id="9788068at2"/>
<dbReference type="PIRSF" id="PIRSF001220">
    <property type="entry name" value="L-ASNase_gatD"/>
    <property type="match status" value="1"/>
</dbReference>
<dbReference type="AlphaFoldDB" id="A0A1N6QBH4"/>
<evidence type="ECO:0000313" key="4">
    <source>
        <dbReference type="Proteomes" id="UP000186953"/>
    </source>
</evidence>